<protein>
    <submittedName>
        <fullName evidence="1">Uncharacterized protein</fullName>
    </submittedName>
</protein>
<sequence length="920" mass="99394">MNLKWSNGRSTETFEEIIANPATNSLESKELLQSFAALTHCFYRKLLVTLNQRDALASLPRAQPLLCTATALTVPAAMASQRLCLLQLLLLMLSSASHARDVISPGQPLRGNDTLVSAGGGSFVLGFFTPPGSNNTYVGVWYARVSVRTVFWVANRADPVRGAVEDNAGVTLSVSASCTLAVADANSTVVWSVSPAPGTVTGECTARIRDDGNLVVSDEQGRMAWQGFDHPTDTLIPGMRIGMDFATGANMTLTAWTSPSDPSPGPVVAAMDTSGDPEVFIWNGAEKVWRSGPWDGLQFTGVPDTATYAGFSFSFVNTPKEVSYSFQVANSSLVSRLSLNSTGTAGGLLQRWTWVWAAGAWNMYWYAPKDQCDAVNPCGPNGLCDTNGFPVCSCLRGFAPRSPEAWALRDNRAGCARATPLDCGNGTDGFAPVHHAKAPDTTAATVDFGVSLAECGRRCLGNCSCTAYASANLSAASGHRGCVMWTGALADLRVYPNFGQDLYVRLAAADLETVNKSKKKVQVIIAIAVSVCVLAVILALIGFFFWRRKKTKARPSGTPSKWSGVLHSRTLQSDGTSHGADLDLPIYDLETIAAATEGFSTDNKLGEGGYGPVYKGKLEDGQEIAVKTLSQASSQGPDEFKNEVMLIAKLQHRNLVRLIGCCICGQEKILIYEYMANKSLDFFLFDKSRSMLLDWQTRYRIIEGIARGLLYLHQDSRYRIVHRDLKTGNILLDKDMTPKISDFGMARIFGGDDSEINTLRVVGTYGYMAPEYAMDGVFSVKSDVFSFGVIVLEIITGIRNRGVYSYSNHMNLLAHAWSLLSEGKSLDLVDETLKGTFDSEEVLKCLKVGLLCVQENPEDRPLMSQALMMLAAADAASLPAPKQPGFAARRAAAATTEDTSSSRADCSFVDSMTITMIEGR</sequence>
<keyword evidence="2" id="KW-1185">Reference proteome</keyword>
<dbReference type="Proteomes" id="UP001732700">
    <property type="component" value="Chromosome 1D"/>
</dbReference>
<name>A0ACD5U164_AVESA</name>
<reference evidence="1" key="2">
    <citation type="submission" date="2025-09" db="UniProtKB">
        <authorList>
            <consortium name="EnsemblPlants"/>
        </authorList>
    </citation>
    <scope>IDENTIFICATION</scope>
</reference>
<organism evidence="1 2">
    <name type="scientific">Avena sativa</name>
    <name type="common">Oat</name>
    <dbReference type="NCBI Taxonomy" id="4498"/>
    <lineage>
        <taxon>Eukaryota</taxon>
        <taxon>Viridiplantae</taxon>
        <taxon>Streptophyta</taxon>
        <taxon>Embryophyta</taxon>
        <taxon>Tracheophyta</taxon>
        <taxon>Spermatophyta</taxon>
        <taxon>Magnoliopsida</taxon>
        <taxon>Liliopsida</taxon>
        <taxon>Poales</taxon>
        <taxon>Poaceae</taxon>
        <taxon>BOP clade</taxon>
        <taxon>Pooideae</taxon>
        <taxon>Poodae</taxon>
        <taxon>Poeae</taxon>
        <taxon>Poeae Chloroplast Group 1 (Aveneae type)</taxon>
        <taxon>Aveninae</taxon>
        <taxon>Avena</taxon>
    </lineage>
</organism>
<proteinExistence type="predicted"/>
<evidence type="ECO:0000313" key="2">
    <source>
        <dbReference type="Proteomes" id="UP001732700"/>
    </source>
</evidence>
<accession>A0ACD5U164</accession>
<evidence type="ECO:0000313" key="1">
    <source>
        <dbReference type="EnsemblPlants" id="AVESA.00010b.r2.1DG0162140.1.CDS"/>
    </source>
</evidence>
<reference evidence="1" key="1">
    <citation type="submission" date="2021-05" db="EMBL/GenBank/DDBJ databases">
        <authorList>
            <person name="Scholz U."/>
            <person name="Mascher M."/>
            <person name="Fiebig A."/>
        </authorList>
    </citation>
    <scope>NUCLEOTIDE SEQUENCE [LARGE SCALE GENOMIC DNA]</scope>
</reference>
<dbReference type="EnsemblPlants" id="AVESA.00010b.r2.1DG0162140.1">
    <property type="protein sequence ID" value="AVESA.00010b.r2.1DG0162140.1.CDS"/>
    <property type="gene ID" value="AVESA.00010b.r2.1DG0162140"/>
</dbReference>